<keyword evidence="2" id="KW-0472">Membrane</keyword>
<dbReference type="PANTHER" id="PTHR23019">
    <property type="entry name" value="NUCLEAR PORE MEMBRANE GLYCOPROTEIN GP210-RELATED"/>
    <property type="match status" value="1"/>
</dbReference>
<feature type="compositionally biased region" description="Basic and acidic residues" evidence="1">
    <location>
        <begin position="31"/>
        <end position="49"/>
    </location>
</feature>
<feature type="domain" description="BIG2" evidence="3">
    <location>
        <begin position="950"/>
        <end position="1027"/>
    </location>
</feature>
<feature type="domain" description="BIG2" evidence="3">
    <location>
        <begin position="141"/>
        <end position="220"/>
    </location>
</feature>
<dbReference type="PANTHER" id="PTHR23019:SF0">
    <property type="entry name" value="NUCLEAR PORE MEMBRANE GLYCOPROTEIN 210"/>
    <property type="match status" value="1"/>
</dbReference>
<organism evidence="4 5">
    <name type="scientific">Breznakia pachnodae</name>
    <dbReference type="NCBI Taxonomy" id="265178"/>
    <lineage>
        <taxon>Bacteria</taxon>
        <taxon>Bacillati</taxon>
        <taxon>Bacillota</taxon>
        <taxon>Erysipelotrichia</taxon>
        <taxon>Erysipelotrichales</taxon>
        <taxon>Erysipelotrichaceae</taxon>
        <taxon>Breznakia</taxon>
    </lineage>
</organism>
<feature type="domain" description="BIG2" evidence="3">
    <location>
        <begin position="599"/>
        <end position="676"/>
    </location>
</feature>
<dbReference type="InterPro" id="IPR045197">
    <property type="entry name" value="NUP210-like"/>
</dbReference>
<accession>A0ABU0DZ63</accession>
<feature type="domain" description="BIG2" evidence="3">
    <location>
        <begin position="234"/>
        <end position="313"/>
    </location>
</feature>
<dbReference type="RefSeq" id="WP_307405448.1">
    <property type="nucleotide sequence ID" value="NZ_JAUSUR010000001.1"/>
</dbReference>
<dbReference type="Proteomes" id="UP001230220">
    <property type="component" value="Unassembled WGS sequence"/>
</dbReference>
<dbReference type="Gene3D" id="2.60.40.1080">
    <property type="match status" value="11"/>
</dbReference>
<dbReference type="SUPFAM" id="SSF49373">
    <property type="entry name" value="Invasin/intimin cell-adhesion fragments"/>
    <property type="match status" value="11"/>
</dbReference>
<protein>
    <submittedName>
        <fullName evidence="4">Uncharacterized protein YjdB</fullName>
    </submittedName>
</protein>
<proteinExistence type="predicted"/>
<reference evidence="4 5" key="1">
    <citation type="submission" date="2023-07" db="EMBL/GenBank/DDBJ databases">
        <title>Genomic Encyclopedia of Type Strains, Phase IV (KMG-IV): sequencing the most valuable type-strain genomes for metagenomic binning, comparative biology and taxonomic classification.</title>
        <authorList>
            <person name="Goeker M."/>
        </authorList>
    </citation>
    <scope>NUCLEOTIDE SEQUENCE [LARGE SCALE GENOMIC DNA]</scope>
    <source>
        <strain evidence="4 5">DSM 16784</strain>
    </source>
</reference>
<feature type="domain" description="BIG2" evidence="3">
    <location>
        <begin position="866"/>
        <end position="943"/>
    </location>
</feature>
<evidence type="ECO:0000256" key="1">
    <source>
        <dbReference type="SAM" id="MobiDB-lite"/>
    </source>
</evidence>
<feature type="domain" description="BIG2" evidence="3">
    <location>
        <begin position="511"/>
        <end position="588"/>
    </location>
</feature>
<feature type="compositionally biased region" description="Basic and acidic residues" evidence="1">
    <location>
        <begin position="1033"/>
        <end position="1047"/>
    </location>
</feature>
<dbReference type="InterPro" id="IPR008964">
    <property type="entry name" value="Invasin/intimin_cell_adhesion"/>
</dbReference>
<sequence length="1105" mass="119478">MKKFGSVILKGALSLFMVFAVLGVSKERINAEDNSSSKHETQYNEDRYDYPYGHNDVEQESVSLNVGEEYRIKDYLYQDVDYSSDEDKVATVDSYGNITANSVGKATITVSKEVWVGFGLIGQFESKPIKYFNVNVEDNTPVEGIFINNEENLKTIYVGEEKTVNAVITPAGAINKGITYSSSKPNIATIDSFGTLEGITEGTTIITVTSQGENEYGKHERDSITVTVKPKITPVTGIYLDKKDKDITMYVKDTHRVNPIVEPDDATNKKVSYTSDNKDVATVDENGKITATGKGTATITVTSQGENEKGKKETASIAVTVKPKIIPVTGICLDKKDKDITMYVKDTHQVNPIVEPEKATNKKVSYTSDKEDVATVDENGKITATGKGTATITVTSQGENEKGEQETASIAVTVKQKYIPVSYIELDKPFINMHIKGTDNMKAKVKPLDATNQNIIYTSFNTNAATVDENGNITATGVGMAIITATSERNNKFGTPEIAVLTVIVTPKYTSVSNVDIQEKSFSMMVKDTKQISTKIYPKNATNKGVIYSSSDEKTLTVNNRGEITAKAGGTATVTATSKDNYGSCTPKSDSIEVTVIQPVTGVEVQEKPISLMVGNTHQITTNVSPSDATNKDLSYKSSNEKILTVDKNGLITAKGKGIAVVSVESKDSSRQRSSISDQVVVAVIQPVKGIKLDETETTIEVGDSYQIPASIEPTDATYQRLTYKSGDKTIAEVDKNGKITAKGVGNTYIKITSSGTAKDGKKVSEAFKITVKEKYKPVTDIDLDEAIVPLSLEESYTIDAQVIPGSATEQGLIYKSSDENVLTVNEAGIVDVNSTGAAFVTVTSEGNNEEGKQEVDSLLFVINEPVTGIEMDQDSTVLNPEDKYQIKAKITPDNATRQGVTYTSDNEAVATVNETGEVIAVEPGFATITITSNGHDENGKVVEKNFGLIVADIEINTDDMNLTTGETFQLDAKFTPEDVMNSNVVYGSSDSNVVSVNESGEVKALKEGTATITVSSEAYTNITESFEVSVKDKKDEVNTDPDKDNPTKPTKPQGDKNQTKDNQQVVEKAKDPVTGDSTNVTAVVIIMIISGAAILYLNRRKRLH</sequence>
<name>A0ABU0DZ63_9FIRM</name>
<feature type="region of interest" description="Disordered" evidence="1">
    <location>
        <begin position="31"/>
        <end position="51"/>
    </location>
</feature>
<dbReference type="Pfam" id="PF02368">
    <property type="entry name" value="Big_2"/>
    <property type="match status" value="11"/>
</dbReference>
<comment type="caution">
    <text evidence="4">The sequence shown here is derived from an EMBL/GenBank/DDBJ whole genome shotgun (WGS) entry which is preliminary data.</text>
</comment>
<evidence type="ECO:0000313" key="4">
    <source>
        <dbReference type="EMBL" id="MDQ0359926.1"/>
    </source>
</evidence>
<feature type="domain" description="BIG2" evidence="3">
    <location>
        <begin position="51"/>
        <end position="117"/>
    </location>
</feature>
<gene>
    <name evidence="4" type="ORF">J2S15_000657</name>
</gene>
<evidence type="ECO:0000256" key="2">
    <source>
        <dbReference type="SAM" id="Phobius"/>
    </source>
</evidence>
<keyword evidence="5" id="KW-1185">Reference proteome</keyword>
<feature type="domain" description="BIG2" evidence="3">
    <location>
        <begin position="327"/>
        <end position="406"/>
    </location>
</feature>
<dbReference type="SMART" id="SM00635">
    <property type="entry name" value="BID_2"/>
    <property type="match status" value="11"/>
</dbReference>
<feature type="domain" description="BIG2" evidence="3">
    <location>
        <begin position="778"/>
        <end position="855"/>
    </location>
</feature>
<dbReference type="EMBL" id="JAUSUR010000001">
    <property type="protein sequence ID" value="MDQ0359926.1"/>
    <property type="molecule type" value="Genomic_DNA"/>
</dbReference>
<dbReference type="InterPro" id="IPR003343">
    <property type="entry name" value="Big_2"/>
</dbReference>
<feature type="domain" description="BIG2" evidence="3">
    <location>
        <begin position="420"/>
        <end position="497"/>
    </location>
</feature>
<feature type="domain" description="BIG2" evidence="3">
    <location>
        <begin position="687"/>
        <end position="764"/>
    </location>
</feature>
<evidence type="ECO:0000313" key="5">
    <source>
        <dbReference type="Proteomes" id="UP001230220"/>
    </source>
</evidence>
<keyword evidence="2" id="KW-1133">Transmembrane helix</keyword>
<feature type="transmembrane region" description="Helical" evidence="2">
    <location>
        <begin position="1081"/>
        <end position="1099"/>
    </location>
</feature>
<keyword evidence="2" id="KW-0812">Transmembrane</keyword>
<feature type="region of interest" description="Disordered" evidence="1">
    <location>
        <begin position="1033"/>
        <end position="1074"/>
    </location>
</feature>
<evidence type="ECO:0000259" key="3">
    <source>
        <dbReference type="SMART" id="SM00635"/>
    </source>
</evidence>